<evidence type="ECO:0000313" key="2">
    <source>
        <dbReference type="Proteomes" id="UP000053593"/>
    </source>
</evidence>
<dbReference type="EMBL" id="KN834909">
    <property type="protein sequence ID" value="KIK50331.1"/>
    <property type="molecule type" value="Genomic_DNA"/>
</dbReference>
<evidence type="ECO:0000313" key="1">
    <source>
        <dbReference type="EMBL" id="KIK50331.1"/>
    </source>
</evidence>
<accession>A0A0D0B870</accession>
<name>A0A0D0B870_9AGAR</name>
<dbReference type="AlphaFoldDB" id="A0A0D0B870"/>
<keyword evidence="2" id="KW-1185">Reference proteome</keyword>
<proteinExistence type="predicted"/>
<dbReference type="Proteomes" id="UP000053593">
    <property type="component" value="Unassembled WGS sequence"/>
</dbReference>
<reference evidence="1 2" key="1">
    <citation type="submission" date="2014-04" db="EMBL/GenBank/DDBJ databases">
        <title>Evolutionary Origins and Diversification of the Mycorrhizal Mutualists.</title>
        <authorList>
            <consortium name="DOE Joint Genome Institute"/>
            <consortium name="Mycorrhizal Genomics Consortium"/>
            <person name="Kohler A."/>
            <person name="Kuo A."/>
            <person name="Nagy L.G."/>
            <person name="Floudas D."/>
            <person name="Copeland A."/>
            <person name="Barry K.W."/>
            <person name="Cichocki N."/>
            <person name="Veneault-Fourrey C."/>
            <person name="LaButti K."/>
            <person name="Lindquist E.A."/>
            <person name="Lipzen A."/>
            <person name="Lundell T."/>
            <person name="Morin E."/>
            <person name="Murat C."/>
            <person name="Riley R."/>
            <person name="Ohm R."/>
            <person name="Sun H."/>
            <person name="Tunlid A."/>
            <person name="Henrissat B."/>
            <person name="Grigoriev I.V."/>
            <person name="Hibbett D.S."/>
            <person name="Martin F."/>
        </authorList>
    </citation>
    <scope>NUCLEOTIDE SEQUENCE [LARGE SCALE GENOMIC DNA]</scope>
    <source>
        <strain evidence="1 2">FD-317 M1</strain>
    </source>
</reference>
<organism evidence="1 2">
    <name type="scientific">Collybiopsis luxurians FD-317 M1</name>
    <dbReference type="NCBI Taxonomy" id="944289"/>
    <lineage>
        <taxon>Eukaryota</taxon>
        <taxon>Fungi</taxon>
        <taxon>Dikarya</taxon>
        <taxon>Basidiomycota</taxon>
        <taxon>Agaricomycotina</taxon>
        <taxon>Agaricomycetes</taxon>
        <taxon>Agaricomycetidae</taxon>
        <taxon>Agaricales</taxon>
        <taxon>Marasmiineae</taxon>
        <taxon>Omphalotaceae</taxon>
        <taxon>Collybiopsis</taxon>
        <taxon>Collybiopsis luxurians</taxon>
    </lineage>
</organism>
<protein>
    <submittedName>
        <fullName evidence="1">Uncharacterized protein</fullName>
    </submittedName>
</protein>
<sequence>MASIQPRSASTPTLAHPPVTLLALLTRMILPMSIFFIDPFDVYTEADDNETDDKGDDR</sequence>
<gene>
    <name evidence="1" type="ORF">GYMLUDRAFT_253084</name>
</gene>
<dbReference type="HOGENOM" id="CLU_2979293_0_0_1"/>